<dbReference type="Gene3D" id="3.10.290.10">
    <property type="entry name" value="RNA-binding S4 domain"/>
    <property type="match status" value="1"/>
</dbReference>
<dbReference type="Proteomes" id="UP000054686">
    <property type="component" value="Unassembled WGS sequence"/>
</dbReference>
<reference evidence="5 6" key="1">
    <citation type="submission" date="2015-10" db="EMBL/GenBank/DDBJ databases">
        <title>Draft Genome of Actinomyces odontolyticus subsp. actinosynbacter strain XH001.</title>
        <authorList>
            <person name="Mclean J.S."/>
            <person name="He X."/>
        </authorList>
    </citation>
    <scope>NUCLEOTIDE SEQUENCE [LARGE SCALE GENOMIC DNA]</scope>
    <source>
        <strain evidence="5 6">XH001</strain>
    </source>
</reference>
<evidence type="ECO:0000313" key="6">
    <source>
        <dbReference type="Proteomes" id="UP000054686"/>
    </source>
</evidence>
<dbReference type="EMBL" id="LLVT01000003">
    <property type="protein sequence ID" value="KSW10329.1"/>
    <property type="molecule type" value="Genomic_DNA"/>
</dbReference>
<dbReference type="InterPro" id="IPR004538">
    <property type="entry name" value="Hemolysin_A/TlyA"/>
</dbReference>
<dbReference type="GO" id="GO:0003723">
    <property type="term" value="F:RNA binding"/>
    <property type="evidence" value="ECO:0007669"/>
    <property type="project" value="UniProtKB-KW"/>
</dbReference>
<dbReference type="InterPro" id="IPR036986">
    <property type="entry name" value="S4_RNA-bd_sf"/>
</dbReference>
<evidence type="ECO:0000313" key="5">
    <source>
        <dbReference type="EMBL" id="KSW10329.1"/>
    </source>
</evidence>
<dbReference type="PANTHER" id="PTHR32319:SF0">
    <property type="entry name" value="BACTERIAL HEMOLYSIN-LIKE PROTEIN"/>
    <property type="match status" value="1"/>
</dbReference>
<comment type="similarity">
    <text evidence="2">Belongs to the TlyA family.</text>
</comment>
<dbReference type="SUPFAM" id="SSF55174">
    <property type="entry name" value="Alpha-L RNA-binding motif"/>
    <property type="match status" value="1"/>
</dbReference>
<dbReference type="CDD" id="cd00165">
    <property type="entry name" value="S4"/>
    <property type="match status" value="1"/>
</dbReference>
<dbReference type="AlphaFoldDB" id="A0A0V8RQQ4"/>
<keyword evidence="1 3" id="KW-0694">RNA-binding</keyword>
<dbReference type="SMART" id="SM00363">
    <property type="entry name" value="S4"/>
    <property type="match status" value="1"/>
</dbReference>
<dbReference type="Pfam" id="PF01728">
    <property type="entry name" value="FtsJ"/>
    <property type="match status" value="1"/>
</dbReference>
<proteinExistence type="inferred from homology"/>
<dbReference type="SUPFAM" id="SSF53335">
    <property type="entry name" value="S-adenosyl-L-methionine-dependent methyltransferases"/>
    <property type="match status" value="1"/>
</dbReference>
<gene>
    <name evidence="5" type="ORF">APY09_07385</name>
</gene>
<organism evidence="5 6">
    <name type="scientific">Schaalia odontolytica</name>
    <dbReference type="NCBI Taxonomy" id="1660"/>
    <lineage>
        <taxon>Bacteria</taxon>
        <taxon>Bacillati</taxon>
        <taxon>Actinomycetota</taxon>
        <taxon>Actinomycetes</taxon>
        <taxon>Actinomycetales</taxon>
        <taxon>Actinomycetaceae</taxon>
        <taxon>Schaalia</taxon>
    </lineage>
</organism>
<dbReference type="PANTHER" id="PTHR32319">
    <property type="entry name" value="BACTERIAL HEMOLYSIN-LIKE PROTEIN"/>
    <property type="match status" value="1"/>
</dbReference>
<comment type="caution">
    <text evidence="5">The sequence shown here is derived from an EMBL/GenBank/DDBJ whole genome shotgun (WGS) entry which is preliminary data.</text>
</comment>
<dbReference type="NCBIfam" id="TIGR00478">
    <property type="entry name" value="tly"/>
    <property type="match status" value="1"/>
</dbReference>
<dbReference type="InterPro" id="IPR002942">
    <property type="entry name" value="S4_RNA-bd"/>
</dbReference>
<dbReference type="InterPro" id="IPR047048">
    <property type="entry name" value="TlyA"/>
</dbReference>
<dbReference type="GO" id="GO:0008168">
    <property type="term" value="F:methyltransferase activity"/>
    <property type="evidence" value="ECO:0007669"/>
    <property type="project" value="InterPro"/>
</dbReference>
<protein>
    <submittedName>
        <fullName evidence="5">Cytochrome C peroxidase</fullName>
    </submittedName>
</protein>
<dbReference type="OrthoDB" id="9784736at2"/>
<feature type="domain" description="RNA-binding S4" evidence="4">
    <location>
        <begin position="4"/>
        <end position="70"/>
    </location>
</feature>
<dbReference type="CDD" id="cd02440">
    <property type="entry name" value="AdoMet_MTases"/>
    <property type="match status" value="1"/>
</dbReference>
<keyword evidence="5" id="KW-0575">Peroxidase</keyword>
<name>A0A0V8RQQ4_9ACTO</name>
<dbReference type="GO" id="GO:0004601">
    <property type="term" value="F:peroxidase activity"/>
    <property type="evidence" value="ECO:0007669"/>
    <property type="project" value="UniProtKB-KW"/>
</dbReference>
<evidence type="ECO:0000256" key="3">
    <source>
        <dbReference type="PROSITE-ProRule" id="PRU00182"/>
    </source>
</evidence>
<dbReference type="PIRSF" id="PIRSF005578">
    <property type="entry name" value="TlyA"/>
    <property type="match status" value="1"/>
</dbReference>
<dbReference type="GO" id="GO:0032259">
    <property type="term" value="P:methylation"/>
    <property type="evidence" value="ECO:0007669"/>
    <property type="project" value="InterPro"/>
</dbReference>
<dbReference type="PROSITE" id="PS50889">
    <property type="entry name" value="S4"/>
    <property type="match status" value="1"/>
</dbReference>
<dbReference type="Pfam" id="PF01479">
    <property type="entry name" value="S4"/>
    <property type="match status" value="1"/>
</dbReference>
<dbReference type="RefSeq" id="WP_060567220.1">
    <property type="nucleotide sequence ID" value="NZ_CP040006.1"/>
</dbReference>
<dbReference type="InterPro" id="IPR029063">
    <property type="entry name" value="SAM-dependent_MTases_sf"/>
</dbReference>
<dbReference type="InterPro" id="IPR002877">
    <property type="entry name" value="RNA_MeTrfase_FtsJ_dom"/>
</dbReference>
<keyword evidence="5" id="KW-0560">Oxidoreductase</keyword>
<dbReference type="Gene3D" id="3.40.50.150">
    <property type="entry name" value="Vaccinia Virus protein VP39"/>
    <property type="match status" value="1"/>
</dbReference>
<accession>A0A0V8RQQ4</accession>
<evidence type="ECO:0000256" key="2">
    <source>
        <dbReference type="ARBA" id="ARBA00029460"/>
    </source>
</evidence>
<evidence type="ECO:0000259" key="4">
    <source>
        <dbReference type="SMART" id="SM00363"/>
    </source>
</evidence>
<sequence>MKLRRIDSELVRRGLAKSRAAAAQMIEDGRVKLDGQIVLKPARQMDPAQAIVVEESDDPEYVSRGAHKLAGALDALGDKAPLIEGRRALDAGASTGGFTDVLLRRGAASVVAVDVGYGQLAWKLQSDPRVEVHDRTNVRTLDPASVAPAPELVVGDMSFISLTLVLPALVAAAAPDADFLLMVKPQFEIGKERLGHGGVVRNPEHHVETVETVARCAIDLGLDIAAIAASPLPGPSGNVEYFVHMRRDYPDPIDPMQLTDYIRRAVEAGPAGGSR</sequence>
<evidence type="ECO:0000256" key="1">
    <source>
        <dbReference type="ARBA" id="ARBA00022884"/>
    </source>
</evidence>